<evidence type="ECO:0000256" key="1">
    <source>
        <dbReference type="ARBA" id="ARBA00023284"/>
    </source>
</evidence>
<dbReference type="SUPFAM" id="SSF52833">
    <property type="entry name" value="Thioredoxin-like"/>
    <property type="match status" value="1"/>
</dbReference>
<dbReference type="GO" id="GO:0016209">
    <property type="term" value="F:antioxidant activity"/>
    <property type="evidence" value="ECO:0007669"/>
    <property type="project" value="InterPro"/>
</dbReference>
<dbReference type="OrthoDB" id="9811352at2"/>
<dbReference type="Pfam" id="PF00578">
    <property type="entry name" value="AhpC-TSA"/>
    <property type="match status" value="1"/>
</dbReference>
<protein>
    <recommendedName>
        <fullName evidence="3">Thioredoxin domain-containing protein</fullName>
    </recommendedName>
</protein>
<dbReference type="EMBL" id="NPEV01000038">
    <property type="protein sequence ID" value="RAI25942.1"/>
    <property type="molecule type" value="Genomic_DNA"/>
</dbReference>
<gene>
    <name evidence="4" type="ORF">CH339_16010</name>
</gene>
<sequence length="167" mass="18671">MRKGTMTMLRFFLVILASAFLIACEPEATVEVGKAAPDLTVMDLDGRPVKLSEMRGKVVFVNFWWSGCGPCLAEMPEIDQVYRRYRDEGLEVLAVNIGQDVDTIRNTNRRLGLAYPLVSDELKISTKHYGVAFAPTSFLIDREGVVRERINGPVTEETLTQKVAGFL</sequence>
<dbReference type="CDD" id="cd02966">
    <property type="entry name" value="TlpA_like_family"/>
    <property type="match status" value="1"/>
</dbReference>
<keyword evidence="2" id="KW-0732">Signal</keyword>
<dbReference type="Proteomes" id="UP000249299">
    <property type="component" value="Unassembled WGS sequence"/>
</dbReference>
<dbReference type="PROSITE" id="PS00194">
    <property type="entry name" value="THIOREDOXIN_1"/>
    <property type="match status" value="1"/>
</dbReference>
<dbReference type="InterPro" id="IPR017937">
    <property type="entry name" value="Thioredoxin_CS"/>
</dbReference>
<dbReference type="InterPro" id="IPR036249">
    <property type="entry name" value="Thioredoxin-like_sf"/>
</dbReference>
<dbReference type="AlphaFoldDB" id="A0A327JM70"/>
<name>A0A327JM70_9HYPH</name>
<evidence type="ECO:0000259" key="3">
    <source>
        <dbReference type="PROSITE" id="PS51352"/>
    </source>
</evidence>
<feature type="chain" id="PRO_5016289317" description="Thioredoxin domain-containing protein" evidence="2">
    <location>
        <begin position="24"/>
        <end position="167"/>
    </location>
</feature>
<proteinExistence type="predicted"/>
<dbReference type="PANTHER" id="PTHR42852:SF13">
    <property type="entry name" value="PROTEIN DIPZ"/>
    <property type="match status" value="1"/>
</dbReference>
<feature type="domain" description="Thioredoxin" evidence="3">
    <location>
        <begin position="30"/>
        <end position="167"/>
    </location>
</feature>
<dbReference type="InterPro" id="IPR013766">
    <property type="entry name" value="Thioredoxin_domain"/>
</dbReference>
<comment type="caution">
    <text evidence="4">The sequence shown here is derived from an EMBL/GenBank/DDBJ whole genome shotgun (WGS) entry which is preliminary data.</text>
</comment>
<evidence type="ECO:0000313" key="4">
    <source>
        <dbReference type="EMBL" id="RAI25942.1"/>
    </source>
</evidence>
<keyword evidence="5" id="KW-1185">Reference proteome</keyword>
<dbReference type="InterPro" id="IPR050553">
    <property type="entry name" value="Thioredoxin_ResA/DsbE_sf"/>
</dbReference>
<evidence type="ECO:0000256" key="2">
    <source>
        <dbReference type="SAM" id="SignalP"/>
    </source>
</evidence>
<dbReference type="GO" id="GO:0015036">
    <property type="term" value="F:disulfide oxidoreductase activity"/>
    <property type="evidence" value="ECO:0007669"/>
    <property type="project" value="UniProtKB-ARBA"/>
</dbReference>
<dbReference type="PROSITE" id="PS51257">
    <property type="entry name" value="PROKAR_LIPOPROTEIN"/>
    <property type="match status" value="1"/>
</dbReference>
<keyword evidence="1" id="KW-0676">Redox-active center</keyword>
<accession>A0A327JM70</accession>
<dbReference type="InterPro" id="IPR000866">
    <property type="entry name" value="AhpC/TSA"/>
</dbReference>
<dbReference type="PROSITE" id="PS51352">
    <property type="entry name" value="THIOREDOXIN_2"/>
    <property type="match status" value="1"/>
</dbReference>
<dbReference type="PANTHER" id="PTHR42852">
    <property type="entry name" value="THIOL:DISULFIDE INTERCHANGE PROTEIN DSBE"/>
    <property type="match status" value="1"/>
</dbReference>
<dbReference type="Gene3D" id="3.40.30.10">
    <property type="entry name" value="Glutaredoxin"/>
    <property type="match status" value="1"/>
</dbReference>
<evidence type="ECO:0000313" key="5">
    <source>
        <dbReference type="Proteomes" id="UP000249299"/>
    </source>
</evidence>
<reference evidence="4 5" key="1">
    <citation type="submission" date="2017-07" db="EMBL/GenBank/DDBJ databases">
        <title>Draft Genome Sequences of Select Purple Nonsulfur Bacteria.</title>
        <authorList>
            <person name="Lasarre B."/>
            <person name="Mckinlay J.B."/>
        </authorList>
    </citation>
    <scope>NUCLEOTIDE SEQUENCE [LARGE SCALE GENOMIC DNA]</scope>
    <source>
        <strain evidence="4 5">DSM 11290</strain>
    </source>
</reference>
<feature type="signal peptide" evidence="2">
    <location>
        <begin position="1"/>
        <end position="23"/>
    </location>
</feature>
<organism evidence="4 5">
    <name type="scientific">Rhodobium orientis</name>
    <dbReference type="NCBI Taxonomy" id="34017"/>
    <lineage>
        <taxon>Bacteria</taxon>
        <taxon>Pseudomonadati</taxon>
        <taxon>Pseudomonadota</taxon>
        <taxon>Alphaproteobacteria</taxon>
        <taxon>Hyphomicrobiales</taxon>
        <taxon>Rhodobiaceae</taxon>
        <taxon>Rhodobium</taxon>
    </lineage>
</organism>